<feature type="non-terminal residue" evidence="6">
    <location>
        <position position="1"/>
    </location>
</feature>
<evidence type="ECO:0000313" key="7">
    <source>
        <dbReference type="Proteomes" id="UP001439008"/>
    </source>
</evidence>
<protein>
    <submittedName>
        <fullName evidence="6">Uncharacterized protein</fullName>
    </submittedName>
</protein>
<dbReference type="EMBL" id="JBDODL010002505">
    <property type="protein sequence ID" value="MES1922277.1"/>
    <property type="molecule type" value="Genomic_DNA"/>
</dbReference>
<name>A0ABV2ARH0_9EUKA</name>
<dbReference type="SUPFAM" id="SSF103473">
    <property type="entry name" value="MFS general substrate transporter"/>
    <property type="match status" value="1"/>
</dbReference>
<dbReference type="InterPro" id="IPR004752">
    <property type="entry name" value="AmpG_permease/AT-1"/>
</dbReference>
<evidence type="ECO:0000256" key="5">
    <source>
        <dbReference type="SAM" id="Phobius"/>
    </source>
</evidence>
<dbReference type="Proteomes" id="UP001439008">
    <property type="component" value="Unassembled WGS sequence"/>
</dbReference>
<dbReference type="InterPro" id="IPR024371">
    <property type="entry name" value="AcetylCoA_trans_1-like"/>
</dbReference>
<dbReference type="PANTHER" id="PTHR12778">
    <property type="entry name" value="SOLUTE CARRIER FAMILY 33 ACETYL-COA TRANSPORTER -RELATED"/>
    <property type="match status" value="1"/>
</dbReference>
<dbReference type="PANTHER" id="PTHR12778:SF9">
    <property type="entry name" value="ACETYL-COENZYME A TRANSPORTER 1"/>
    <property type="match status" value="1"/>
</dbReference>
<evidence type="ECO:0000313" key="6">
    <source>
        <dbReference type="EMBL" id="MES1922277.1"/>
    </source>
</evidence>
<comment type="caution">
    <text evidence="6">The sequence shown here is derived from an EMBL/GenBank/DDBJ whole genome shotgun (WGS) entry which is preliminary data.</text>
</comment>
<evidence type="ECO:0000256" key="2">
    <source>
        <dbReference type="ARBA" id="ARBA00022692"/>
    </source>
</evidence>
<accession>A0ABV2ARH0</accession>
<evidence type="ECO:0000256" key="1">
    <source>
        <dbReference type="ARBA" id="ARBA00004141"/>
    </source>
</evidence>
<keyword evidence="7" id="KW-1185">Reference proteome</keyword>
<evidence type="ECO:0000256" key="3">
    <source>
        <dbReference type="ARBA" id="ARBA00022989"/>
    </source>
</evidence>
<reference evidence="6 7" key="1">
    <citation type="journal article" date="2024" name="BMC Biol.">
        <title>Comparative genomics of Ascetosporea gives new insight into the evolutionary basis for animal parasitism in Rhizaria.</title>
        <authorList>
            <person name="Hiltunen Thoren M."/>
            <person name="Onut-Brannstrom I."/>
            <person name="Alfjorden A."/>
            <person name="Peckova H."/>
            <person name="Swords F."/>
            <person name="Hooper C."/>
            <person name="Holzer A.S."/>
            <person name="Bass D."/>
            <person name="Burki F."/>
        </authorList>
    </citation>
    <scope>NUCLEOTIDE SEQUENCE [LARGE SCALE GENOMIC DNA]</scope>
    <source>
        <strain evidence="6">20-A016</strain>
    </source>
</reference>
<dbReference type="InterPro" id="IPR036259">
    <property type="entry name" value="MFS_trans_sf"/>
</dbReference>
<organism evidence="6 7">
    <name type="scientific">Bonamia ostreae</name>
    <dbReference type="NCBI Taxonomy" id="126728"/>
    <lineage>
        <taxon>Eukaryota</taxon>
        <taxon>Sar</taxon>
        <taxon>Rhizaria</taxon>
        <taxon>Endomyxa</taxon>
        <taxon>Ascetosporea</taxon>
        <taxon>Haplosporida</taxon>
        <taxon>Bonamia</taxon>
    </lineage>
</organism>
<feature type="transmembrane region" description="Helical" evidence="5">
    <location>
        <begin position="170"/>
        <end position="195"/>
    </location>
</feature>
<feature type="transmembrane region" description="Helical" evidence="5">
    <location>
        <begin position="54"/>
        <end position="77"/>
    </location>
</feature>
<keyword evidence="3 5" id="KW-1133">Transmembrane helix</keyword>
<keyword evidence="2 5" id="KW-0812">Transmembrane</keyword>
<keyword evidence="4 5" id="KW-0472">Membrane</keyword>
<feature type="transmembrane region" description="Helical" evidence="5">
    <location>
        <begin position="97"/>
        <end position="118"/>
    </location>
</feature>
<proteinExistence type="predicted"/>
<gene>
    <name evidence="6" type="ORF">MHBO_003786</name>
</gene>
<comment type="subcellular location">
    <subcellularLocation>
        <location evidence="1">Membrane</location>
        <topology evidence="1">Multi-pass membrane protein</topology>
    </subcellularLocation>
</comment>
<dbReference type="Pfam" id="PF13000">
    <property type="entry name" value="Acatn"/>
    <property type="match status" value="1"/>
</dbReference>
<evidence type="ECO:0000256" key="4">
    <source>
        <dbReference type="ARBA" id="ARBA00023136"/>
    </source>
</evidence>
<sequence>GFSNLMVLLLLSAKSSYKDIAIFSTTYYPYSLKLLWSPLVDSIFWKKIGRRRSWILPTQFVTAIAFIALGTPAHFFMRENQKSEFSLIEALINQNEIAILTSIFMLLFVCTSTQDIALDAWGLQLLPGEINHLVSTCQTAGLNLGNAIGYNAVILLTSDKFSSLTSFKPVTVGGFCLFVGFFAIFLNFWILFFVAESPYKNGLFERIYLFLQQRFVARTISLCCKLYAFLQQLKNRKRKRSFDKGGLLFHCNNDFE</sequence>